<evidence type="ECO:0000256" key="1">
    <source>
        <dbReference type="ARBA" id="ARBA00000085"/>
    </source>
</evidence>
<dbReference type="SMART" id="SM00086">
    <property type="entry name" value="PAC"/>
    <property type="match status" value="1"/>
</dbReference>
<dbReference type="Pfam" id="PF00512">
    <property type="entry name" value="HisKA"/>
    <property type="match status" value="1"/>
</dbReference>
<gene>
    <name evidence="12" type="ORF">EV664_102431</name>
</gene>
<feature type="domain" description="Response regulatory" evidence="9">
    <location>
        <begin position="872"/>
        <end position="987"/>
    </location>
</feature>
<evidence type="ECO:0000256" key="7">
    <source>
        <dbReference type="SAM" id="Coils"/>
    </source>
</evidence>
<dbReference type="Gene3D" id="3.30.450.20">
    <property type="entry name" value="PAS domain"/>
    <property type="match status" value="3"/>
</dbReference>
<dbReference type="PRINTS" id="PR00344">
    <property type="entry name" value="BCTRLSENSOR"/>
</dbReference>
<evidence type="ECO:0000256" key="3">
    <source>
        <dbReference type="ARBA" id="ARBA00022553"/>
    </source>
</evidence>
<sequence length="1003" mass="110016">MHSGLRFLDHPGEMAERIRNADWSAHPLGPIESWSQPLRFAVNICLGSRFPCAIYWGADQILLYNDAWAPIPADRHPWALGRKGAEVWADIWDVVGPQLAEVVDTAQGFATYDQQLMMERGGIPRETYWNYSFTPIRDETGKVVGILNQGNETTRSVMAARMRIAQIDRFREIVDQAPGAIALLHGPDYVFEIANRSYCDLIGRQDVIGRPVHDVVPEAVRQGFVALLDTVFRSGEPYRGDSVPIEFDRGPDQPPERRVIDFIYQPLTDKNGMVTDIFIEANDVTEKIEAVEALREVNEAQRFVHALSENLRDLDTVAAVMDFAAHALAERLGADRAGFVRVGPGDELDFSAGWNNGRLPPLTGRVAPETVSRFGLERFRNGETLLVQDLERESRPGDGRAGLSPAGIGVPVMRGGAWIASLFVSQATPRQWRQEDVALVEAVAETSWDAVERVEALSALRESEAQFRAITNSIDDMVWSSRPDGHVDFYNDRWYQFTGVPSGSTDGSSWANVLHPEDVERAGRTWQHSLATGEPYHIEYRMRHHSGTYRWALGRAQPVRDESGAITRWFGTCTEIQALVEAREVLARSREELEAEVDQRTRQLMEAEAKLRHAQKMEAVGQLTGGIAHDFNNMLAVVLGALDLMERRIERGEADVSRYIVAARDGASRAASLTQRLLAFSRRSPLSPQSVDVGEMVAGMSELLNRTLGEAIRVKTDISAASWSAIADPSQLENSIINLAVNARDAMPDGGVLRIATVNRTVDAAECEGSALSPGDYIEICVSDTGIGMAPDVAARAFDPFFTTKEVGKGTGLGLSQIFGFARQSGGDVRIESTPGTGTEVRLLLPRDQRNLPREDSARTGNRSAAAGGSETILLVEDETRVRAFSAEALRDLGYSVLEARNGEEALSIIASGAVPDLLFTDVIMPGMTGRALAERVRQQLPGLRLLFTSGYTRDAMDQASSLAPSTLVLPKPFGIGELARAVRDAIDGPVMHKGMDVDAPGD</sequence>
<evidence type="ECO:0000256" key="5">
    <source>
        <dbReference type="ARBA" id="ARBA00022777"/>
    </source>
</evidence>
<dbReference type="EC" id="2.7.13.3" evidence="2"/>
<dbReference type="AlphaFoldDB" id="A0A4R6FV54"/>
<dbReference type="SMART" id="SM00448">
    <property type="entry name" value="REC"/>
    <property type="match status" value="1"/>
</dbReference>
<dbReference type="PANTHER" id="PTHR43065:SF42">
    <property type="entry name" value="TWO-COMPONENT SENSOR PPRA"/>
    <property type="match status" value="1"/>
</dbReference>
<dbReference type="Pfam" id="PF00072">
    <property type="entry name" value="Response_reg"/>
    <property type="match status" value="1"/>
</dbReference>
<accession>A0A4R6FV54</accession>
<dbReference type="SMART" id="SM00387">
    <property type="entry name" value="HATPase_c"/>
    <property type="match status" value="1"/>
</dbReference>
<dbReference type="InterPro" id="IPR003594">
    <property type="entry name" value="HATPase_dom"/>
</dbReference>
<dbReference type="RefSeq" id="WP_229668087.1">
    <property type="nucleotide sequence ID" value="NZ_BMLU01000002.1"/>
</dbReference>
<feature type="coiled-coil region" evidence="7">
    <location>
        <begin position="576"/>
        <end position="617"/>
    </location>
</feature>
<evidence type="ECO:0000256" key="2">
    <source>
        <dbReference type="ARBA" id="ARBA00012438"/>
    </source>
</evidence>
<dbReference type="FunFam" id="3.30.450.20:FF:000099">
    <property type="entry name" value="Sensory box sensor histidine kinase"/>
    <property type="match status" value="1"/>
</dbReference>
<dbReference type="NCBIfam" id="TIGR00229">
    <property type="entry name" value="sensory_box"/>
    <property type="match status" value="1"/>
</dbReference>
<dbReference type="PROSITE" id="PS50110">
    <property type="entry name" value="RESPONSE_REGULATORY"/>
    <property type="match status" value="1"/>
</dbReference>
<dbReference type="InterPro" id="IPR004358">
    <property type="entry name" value="Sig_transdc_His_kin-like_C"/>
</dbReference>
<dbReference type="Gene3D" id="3.30.450.40">
    <property type="match status" value="1"/>
</dbReference>
<dbReference type="Pfam" id="PF13185">
    <property type="entry name" value="GAF_2"/>
    <property type="match status" value="1"/>
</dbReference>
<dbReference type="PROSITE" id="PS50113">
    <property type="entry name" value="PAC"/>
    <property type="match status" value="1"/>
</dbReference>
<evidence type="ECO:0000256" key="4">
    <source>
        <dbReference type="ARBA" id="ARBA00022679"/>
    </source>
</evidence>
<proteinExistence type="predicted"/>
<dbReference type="SMART" id="SM00091">
    <property type="entry name" value="PAS"/>
    <property type="match status" value="2"/>
</dbReference>
<dbReference type="InterPro" id="IPR003018">
    <property type="entry name" value="GAF"/>
</dbReference>
<dbReference type="Pfam" id="PF08448">
    <property type="entry name" value="PAS_4"/>
    <property type="match status" value="1"/>
</dbReference>
<evidence type="ECO:0000259" key="8">
    <source>
        <dbReference type="PROSITE" id="PS50109"/>
    </source>
</evidence>
<dbReference type="Gene3D" id="3.30.565.10">
    <property type="entry name" value="Histidine kinase-like ATPase, C-terminal domain"/>
    <property type="match status" value="1"/>
</dbReference>
<dbReference type="Proteomes" id="UP000295493">
    <property type="component" value="Unassembled WGS sequence"/>
</dbReference>
<evidence type="ECO:0000313" key="13">
    <source>
        <dbReference type="Proteomes" id="UP000295493"/>
    </source>
</evidence>
<keyword evidence="13" id="KW-1185">Reference proteome</keyword>
<dbReference type="InterPro" id="IPR011006">
    <property type="entry name" value="CheY-like_superfamily"/>
</dbReference>
<dbReference type="InterPro" id="IPR000700">
    <property type="entry name" value="PAS-assoc_C"/>
</dbReference>
<feature type="domain" description="PAC" evidence="11">
    <location>
        <begin position="536"/>
        <end position="588"/>
    </location>
</feature>
<keyword evidence="5 12" id="KW-0418">Kinase</keyword>
<dbReference type="Gene3D" id="3.40.50.2300">
    <property type="match status" value="1"/>
</dbReference>
<organism evidence="12 13">
    <name type="scientific">Stakelama pacifica</name>
    <dbReference type="NCBI Taxonomy" id="517720"/>
    <lineage>
        <taxon>Bacteria</taxon>
        <taxon>Pseudomonadati</taxon>
        <taxon>Pseudomonadota</taxon>
        <taxon>Alphaproteobacteria</taxon>
        <taxon>Sphingomonadales</taxon>
        <taxon>Sphingomonadaceae</taxon>
        <taxon>Stakelama</taxon>
    </lineage>
</organism>
<feature type="modified residue" description="4-aspartylphosphate" evidence="6">
    <location>
        <position position="922"/>
    </location>
</feature>
<dbReference type="PROSITE" id="PS50109">
    <property type="entry name" value="HIS_KIN"/>
    <property type="match status" value="1"/>
</dbReference>
<dbReference type="InterPro" id="IPR036890">
    <property type="entry name" value="HATPase_C_sf"/>
</dbReference>
<dbReference type="SUPFAM" id="SSF55781">
    <property type="entry name" value="GAF domain-like"/>
    <property type="match status" value="1"/>
</dbReference>
<dbReference type="SUPFAM" id="SSF55874">
    <property type="entry name" value="ATPase domain of HSP90 chaperone/DNA topoisomerase II/histidine kinase"/>
    <property type="match status" value="1"/>
</dbReference>
<feature type="domain" description="Histidine kinase" evidence="8">
    <location>
        <begin position="626"/>
        <end position="849"/>
    </location>
</feature>
<dbReference type="InterPro" id="IPR000014">
    <property type="entry name" value="PAS"/>
</dbReference>
<evidence type="ECO:0000313" key="12">
    <source>
        <dbReference type="EMBL" id="TDN85721.1"/>
    </source>
</evidence>
<dbReference type="SUPFAM" id="SSF55785">
    <property type="entry name" value="PYP-like sensor domain (PAS domain)"/>
    <property type="match status" value="2"/>
</dbReference>
<dbReference type="InterPro" id="IPR036097">
    <property type="entry name" value="HisK_dim/P_sf"/>
</dbReference>
<dbReference type="InterPro" id="IPR001789">
    <property type="entry name" value="Sig_transdc_resp-reg_receiver"/>
</dbReference>
<dbReference type="PANTHER" id="PTHR43065">
    <property type="entry name" value="SENSOR HISTIDINE KINASE"/>
    <property type="match status" value="1"/>
</dbReference>
<dbReference type="PROSITE" id="PS50112">
    <property type="entry name" value="PAS"/>
    <property type="match status" value="1"/>
</dbReference>
<dbReference type="GO" id="GO:0000155">
    <property type="term" value="F:phosphorelay sensor kinase activity"/>
    <property type="evidence" value="ECO:0007669"/>
    <property type="project" value="InterPro"/>
</dbReference>
<evidence type="ECO:0000259" key="9">
    <source>
        <dbReference type="PROSITE" id="PS50110"/>
    </source>
</evidence>
<reference evidence="12 13" key="1">
    <citation type="submission" date="2019-03" db="EMBL/GenBank/DDBJ databases">
        <title>Genomic Encyclopedia of Type Strains, Phase IV (KMG-IV): sequencing the most valuable type-strain genomes for metagenomic binning, comparative biology and taxonomic classification.</title>
        <authorList>
            <person name="Goeker M."/>
        </authorList>
    </citation>
    <scope>NUCLEOTIDE SEQUENCE [LARGE SCALE GENOMIC DNA]</scope>
    <source>
        <strain evidence="12 13">DSM 25059</strain>
    </source>
</reference>
<dbReference type="InterPro" id="IPR005467">
    <property type="entry name" value="His_kinase_dom"/>
</dbReference>
<dbReference type="InterPro" id="IPR013655">
    <property type="entry name" value="PAS_fold_3"/>
</dbReference>
<dbReference type="SMART" id="SM00388">
    <property type="entry name" value="HisKA"/>
    <property type="match status" value="1"/>
</dbReference>
<keyword evidence="4" id="KW-0808">Transferase</keyword>
<dbReference type="Pfam" id="PF08447">
    <property type="entry name" value="PAS_3"/>
    <property type="match status" value="1"/>
</dbReference>
<name>A0A4R6FV54_9SPHN</name>
<dbReference type="Pfam" id="PF02518">
    <property type="entry name" value="HATPase_c"/>
    <property type="match status" value="1"/>
</dbReference>
<feature type="domain" description="PAS" evidence="10">
    <location>
        <begin position="463"/>
        <end position="533"/>
    </location>
</feature>
<evidence type="ECO:0000256" key="6">
    <source>
        <dbReference type="PROSITE-ProRule" id="PRU00169"/>
    </source>
</evidence>
<dbReference type="SMART" id="SM00065">
    <property type="entry name" value="GAF"/>
    <property type="match status" value="1"/>
</dbReference>
<dbReference type="Gene3D" id="1.10.287.130">
    <property type="match status" value="1"/>
</dbReference>
<protein>
    <recommendedName>
        <fullName evidence="2">histidine kinase</fullName>
        <ecNumber evidence="2">2.7.13.3</ecNumber>
    </recommendedName>
</protein>
<keyword evidence="7" id="KW-0175">Coiled coil</keyword>
<evidence type="ECO:0000259" key="11">
    <source>
        <dbReference type="PROSITE" id="PS50113"/>
    </source>
</evidence>
<evidence type="ECO:0000259" key="10">
    <source>
        <dbReference type="PROSITE" id="PS50112"/>
    </source>
</evidence>
<dbReference type="InterPro" id="IPR003661">
    <property type="entry name" value="HisK_dim/P_dom"/>
</dbReference>
<dbReference type="InterPro" id="IPR035965">
    <property type="entry name" value="PAS-like_dom_sf"/>
</dbReference>
<dbReference type="CDD" id="cd00130">
    <property type="entry name" value="PAS"/>
    <property type="match status" value="1"/>
</dbReference>
<dbReference type="InterPro" id="IPR001610">
    <property type="entry name" value="PAC"/>
</dbReference>
<dbReference type="SUPFAM" id="SSF52172">
    <property type="entry name" value="CheY-like"/>
    <property type="match status" value="1"/>
</dbReference>
<dbReference type="InterPro" id="IPR029016">
    <property type="entry name" value="GAF-like_dom_sf"/>
</dbReference>
<dbReference type="InterPro" id="IPR013656">
    <property type="entry name" value="PAS_4"/>
</dbReference>
<dbReference type="EMBL" id="SNWD01000002">
    <property type="protein sequence ID" value="TDN85721.1"/>
    <property type="molecule type" value="Genomic_DNA"/>
</dbReference>
<comment type="catalytic activity">
    <reaction evidence="1">
        <text>ATP + protein L-histidine = ADP + protein N-phospho-L-histidine.</text>
        <dbReference type="EC" id="2.7.13.3"/>
    </reaction>
</comment>
<dbReference type="SUPFAM" id="SSF47384">
    <property type="entry name" value="Homodimeric domain of signal transducing histidine kinase"/>
    <property type="match status" value="1"/>
</dbReference>
<keyword evidence="3 6" id="KW-0597">Phosphoprotein</keyword>
<comment type="caution">
    <text evidence="12">The sequence shown here is derived from an EMBL/GenBank/DDBJ whole genome shotgun (WGS) entry which is preliminary data.</text>
</comment>